<gene>
    <name evidence="4" type="ORF">J3U88_21950</name>
</gene>
<feature type="domain" description="Flavodoxin-like fold" evidence="3">
    <location>
        <begin position="6"/>
        <end position="183"/>
    </location>
</feature>
<dbReference type="Gene3D" id="3.40.50.360">
    <property type="match status" value="1"/>
</dbReference>
<name>A0A8J7QBP3_9BACT</name>
<organism evidence="4 5">
    <name type="scientific">Acanthopleuribacter pedis</name>
    <dbReference type="NCBI Taxonomy" id="442870"/>
    <lineage>
        <taxon>Bacteria</taxon>
        <taxon>Pseudomonadati</taxon>
        <taxon>Acidobacteriota</taxon>
        <taxon>Holophagae</taxon>
        <taxon>Acanthopleuribacterales</taxon>
        <taxon>Acanthopleuribacteraceae</taxon>
        <taxon>Acanthopleuribacter</taxon>
    </lineage>
</organism>
<evidence type="ECO:0000256" key="1">
    <source>
        <dbReference type="ARBA" id="ARBA00006252"/>
    </source>
</evidence>
<evidence type="ECO:0000259" key="3">
    <source>
        <dbReference type="Pfam" id="PF02525"/>
    </source>
</evidence>
<comment type="similarity">
    <text evidence="1">Belongs to the NAD(P)H dehydrogenase (quinone) family.</text>
</comment>
<dbReference type="RefSeq" id="WP_207861134.1">
    <property type="nucleotide sequence ID" value="NZ_JAFREP010000022.1"/>
</dbReference>
<dbReference type="GO" id="GO:0005829">
    <property type="term" value="C:cytosol"/>
    <property type="evidence" value="ECO:0007669"/>
    <property type="project" value="TreeGrafter"/>
</dbReference>
<dbReference type="InterPro" id="IPR051545">
    <property type="entry name" value="NAD(P)H_dehydrogenase_qn"/>
</dbReference>
<reference evidence="4" key="1">
    <citation type="submission" date="2021-03" db="EMBL/GenBank/DDBJ databases">
        <authorList>
            <person name="Wang G."/>
        </authorList>
    </citation>
    <scope>NUCLEOTIDE SEQUENCE</scope>
    <source>
        <strain evidence="4">KCTC 12899</strain>
    </source>
</reference>
<evidence type="ECO:0000313" key="5">
    <source>
        <dbReference type="Proteomes" id="UP000664417"/>
    </source>
</evidence>
<evidence type="ECO:0000313" key="4">
    <source>
        <dbReference type="EMBL" id="MBO1321159.1"/>
    </source>
</evidence>
<dbReference type="Proteomes" id="UP000664417">
    <property type="component" value="Unassembled WGS sequence"/>
</dbReference>
<dbReference type="SUPFAM" id="SSF52218">
    <property type="entry name" value="Flavoproteins"/>
    <property type="match status" value="1"/>
</dbReference>
<dbReference type="InterPro" id="IPR003680">
    <property type="entry name" value="Flavodoxin_fold"/>
</dbReference>
<keyword evidence="5" id="KW-1185">Reference proteome</keyword>
<dbReference type="Pfam" id="PF02525">
    <property type="entry name" value="Flavodoxin_2"/>
    <property type="match status" value="1"/>
</dbReference>
<dbReference type="GO" id="GO:0003955">
    <property type="term" value="F:NAD(P)H dehydrogenase (quinone) activity"/>
    <property type="evidence" value="ECO:0007669"/>
    <property type="project" value="TreeGrafter"/>
</dbReference>
<keyword evidence="2" id="KW-0560">Oxidoreductase</keyword>
<dbReference type="AlphaFoldDB" id="A0A8J7QBP3"/>
<dbReference type="InterPro" id="IPR029039">
    <property type="entry name" value="Flavoprotein-like_sf"/>
</dbReference>
<accession>A0A8J7QBP3</accession>
<proteinExistence type="inferred from homology"/>
<dbReference type="PANTHER" id="PTHR10204">
    <property type="entry name" value="NAD P H OXIDOREDUCTASE-RELATED"/>
    <property type="match status" value="1"/>
</dbReference>
<dbReference type="EMBL" id="JAFREP010000022">
    <property type="protein sequence ID" value="MBO1321159.1"/>
    <property type="molecule type" value="Genomic_DNA"/>
</dbReference>
<dbReference type="PANTHER" id="PTHR10204:SF34">
    <property type="entry name" value="NAD(P)H DEHYDROGENASE [QUINONE] 1 ISOFORM 1"/>
    <property type="match status" value="1"/>
</dbReference>
<protein>
    <submittedName>
        <fullName evidence="4">NAD(P)H-dependent oxidoreductase</fullName>
    </submittedName>
</protein>
<comment type="caution">
    <text evidence="4">The sequence shown here is derived from an EMBL/GenBank/DDBJ whole genome shotgun (WGS) entry which is preliminary data.</text>
</comment>
<sequence>MLVTNILSSHHPKSQTRELVSVFNEELAAQGHESFTYDLYEDGFQPIMRGDDFNQFSGKPLPADVSAIQAQLQKSQVLTLFYPVWWNGMPAIVKGWIDRVFSKSFAYDYGADGTRGLLTFKKVIIVATLGNKKEDVDPQLEASMRFINETGIFRYSGVAETEQHFLYSAFSDEESKAATLERVRDMARRC</sequence>
<evidence type="ECO:0000256" key="2">
    <source>
        <dbReference type="ARBA" id="ARBA00023002"/>
    </source>
</evidence>